<dbReference type="RefSeq" id="WP_068760645.1">
    <property type="nucleotide sequence ID" value="NZ_LXIE01000001.1"/>
</dbReference>
<keyword evidence="1" id="KW-1133">Transmembrane helix</keyword>
<evidence type="ECO:0000313" key="4">
    <source>
        <dbReference type="Proteomes" id="UP000077552"/>
    </source>
</evidence>
<dbReference type="EMBL" id="LXIE01000001">
    <property type="protein sequence ID" value="OAD92665.1"/>
    <property type="molecule type" value="Genomic_DNA"/>
</dbReference>
<feature type="transmembrane region" description="Helical" evidence="1">
    <location>
        <begin position="7"/>
        <end position="25"/>
    </location>
</feature>
<gene>
    <name evidence="3" type="ORF">A7A78_01790</name>
</gene>
<feature type="transmembrane region" description="Helical" evidence="1">
    <location>
        <begin position="67"/>
        <end position="85"/>
    </location>
</feature>
<dbReference type="AlphaFoldDB" id="A0A1A9LJH7"/>
<feature type="transmembrane region" description="Helical" evidence="1">
    <location>
        <begin position="122"/>
        <end position="138"/>
    </location>
</feature>
<keyword evidence="1" id="KW-0472">Membrane</keyword>
<accession>A0A1A9LJH7</accession>
<evidence type="ECO:0000256" key="1">
    <source>
        <dbReference type="SAM" id="Phobius"/>
    </source>
</evidence>
<comment type="caution">
    <text evidence="3">The sequence shown here is derived from an EMBL/GenBank/DDBJ whole genome shotgun (WGS) entry which is preliminary data.</text>
</comment>
<name>A0A1A9LJH7_9FLAO</name>
<organism evidence="3 4">
    <name type="scientific">Aequorivita soesokkakensis</name>
    <dbReference type="NCBI Taxonomy" id="1385699"/>
    <lineage>
        <taxon>Bacteria</taxon>
        <taxon>Pseudomonadati</taxon>
        <taxon>Bacteroidota</taxon>
        <taxon>Flavobacteriia</taxon>
        <taxon>Flavobacteriales</taxon>
        <taxon>Flavobacteriaceae</taxon>
        <taxon>Aequorivita</taxon>
    </lineage>
</organism>
<dbReference type="InterPro" id="IPR055087">
    <property type="entry name" value="GldL-like_N"/>
</dbReference>
<feature type="transmembrane region" description="Helical" evidence="1">
    <location>
        <begin position="91"/>
        <end position="110"/>
    </location>
</feature>
<dbReference type="Proteomes" id="UP000077552">
    <property type="component" value="Unassembled WGS sequence"/>
</dbReference>
<protein>
    <recommendedName>
        <fullName evidence="2">Gliding motility protein GldL-like N-terminal domain-containing protein</fullName>
    </recommendedName>
</protein>
<dbReference type="OrthoDB" id="1163872at2"/>
<dbReference type="STRING" id="1385699.A7A78_01790"/>
<dbReference type="Pfam" id="PF22827">
    <property type="entry name" value="GldL_N"/>
    <property type="match status" value="1"/>
</dbReference>
<feature type="domain" description="Gliding motility protein GldL-like N-terminal" evidence="2">
    <location>
        <begin position="73"/>
        <end position="109"/>
    </location>
</feature>
<evidence type="ECO:0000313" key="3">
    <source>
        <dbReference type="EMBL" id="OAD92665.1"/>
    </source>
</evidence>
<proteinExistence type="predicted"/>
<evidence type="ECO:0000259" key="2">
    <source>
        <dbReference type="Pfam" id="PF22827"/>
    </source>
</evidence>
<keyword evidence="1" id="KW-0812">Transmembrane</keyword>
<sequence>MKTNNLPYITIIGIGLIIALVGFLTSQLTDNYDAENWTYIGLWISELTGFFMLLLNGTFIKSKYFRILKGVIAIIIIGALFRILHWEYNRLIMTIGFIGIMLTYFFSFLNKTIKKRLDYLKLVWVIVAYTNAIFTYLHIIGDEYQVLSSAIMWLAIIDYMKTEREKRRLFD</sequence>
<keyword evidence="4" id="KW-1185">Reference proteome</keyword>
<feature type="transmembrane region" description="Helical" evidence="1">
    <location>
        <begin position="37"/>
        <end position="55"/>
    </location>
</feature>
<reference evidence="3 4" key="1">
    <citation type="submission" date="2016-05" db="EMBL/GenBank/DDBJ databases">
        <title>Genome sequencing of Vitellibacter soesokkakensis RSSK-12.</title>
        <authorList>
            <person name="Thevarajoo S."/>
            <person name="Selvaratnam C."/>
            <person name="Goh K.M."/>
            <person name="Chan K.-G."/>
            <person name="Chong C.S."/>
        </authorList>
    </citation>
    <scope>NUCLEOTIDE SEQUENCE [LARGE SCALE GENOMIC DNA]</scope>
    <source>
        <strain evidence="3 4">RSSK-12</strain>
    </source>
</reference>